<dbReference type="InterPro" id="IPR011009">
    <property type="entry name" value="Kinase-like_dom_sf"/>
</dbReference>
<keyword evidence="2" id="KW-0472">Membrane</keyword>
<evidence type="ECO:0000313" key="4">
    <source>
        <dbReference type="EMBL" id="KAL3805207.1"/>
    </source>
</evidence>
<name>A0ABD3QYW1_9STRA</name>
<dbReference type="EMBL" id="JALLPJ020000010">
    <property type="protein sequence ID" value="KAL3805207.1"/>
    <property type="molecule type" value="Genomic_DNA"/>
</dbReference>
<evidence type="ECO:0000256" key="1">
    <source>
        <dbReference type="SAM" id="MobiDB-lite"/>
    </source>
</evidence>
<protein>
    <recommendedName>
        <fullName evidence="3">Protein kinase domain-containing protein</fullName>
    </recommendedName>
</protein>
<feature type="transmembrane region" description="Helical" evidence="2">
    <location>
        <begin position="95"/>
        <end position="113"/>
    </location>
</feature>
<dbReference type="SMART" id="SM00220">
    <property type="entry name" value="S_TKc"/>
    <property type="match status" value="1"/>
</dbReference>
<keyword evidence="2" id="KW-1133">Transmembrane helix</keyword>
<evidence type="ECO:0000259" key="3">
    <source>
        <dbReference type="PROSITE" id="PS50011"/>
    </source>
</evidence>
<dbReference type="SUPFAM" id="SSF56112">
    <property type="entry name" value="Protein kinase-like (PK-like)"/>
    <property type="match status" value="1"/>
</dbReference>
<dbReference type="Proteomes" id="UP001530400">
    <property type="component" value="Unassembled WGS sequence"/>
</dbReference>
<feature type="compositionally biased region" description="Polar residues" evidence="1">
    <location>
        <begin position="21"/>
        <end position="30"/>
    </location>
</feature>
<dbReference type="InterPro" id="IPR000719">
    <property type="entry name" value="Prot_kinase_dom"/>
</dbReference>
<comment type="caution">
    <text evidence="4">The sequence shown here is derived from an EMBL/GenBank/DDBJ whole genome shotgun (WGS) entry which is preliminary data.</text>
</comment>
<feature type="compositionally biased region" description="Basic and acidic residues" evidence="1">
    <location>
        <begin position="485"/>
        <end position="497"/>
    </location>
</feature>
<reference evidence="4 5" key="1">
    <citation type="submission" date="2024-10" db="EMBL/GenBank/DDBJ databases">
        <title>Updated reference genomes for cyclostephanoid diatoms.</title>
        <authorList>
            <person name="Roberts W.R."/>
            <person name="Alverson A.J."/>
        </authorList>
    </citation>
    <scope>NUCLEOTIDE SEQUENCE [LARGE SCALE GENOMIC DNA]</scope>
    <source>
        <strain evidence="4 5">AJA010-31</strain>
    </source>
</reference>
<dbReference type="PANTHER" id="PTHR37384">
    <property type="entry name" value="OS01G0835600 PROTEIN"/>
    <property type="match status" value="1"/>
</dbReference>
<dbReference type="Pfam" id="PF00069">
    <property type="entry name" value="Pkinase"/>
    <property type="match status" value="1"/>
</dbReference>
<dbReference type="Pfam" id="PF21743">
    <property type="entry name" value="PTM_DIR17_Tudor"/>
    <property type="match status" value="1"/>
</dbReference>
<gene>
    <name evidence="4" type="ORF">ACHAWO_000028</name>
</gene>
<feature type="region of interest" description="Disordered" evidence="1">
    <location>
        <begin position="485"/>
        <end position="508"/>
    </location>
</feature>
<dbReference type="InterPro" id="IPR047365">
    <property type="entry name" value="Tudor_AtPTM-like"/>
</dbReference>
<evidence type="ECO:0000313" key="5">
    <source>
        <dbReference type="Proteomes" id="UP001530400"/>
    </source>
</evidence>
<keyword evidence="2" id="KW-0812">Transmembrane</keyword>
<dbReference type="AlphaFoldDB" id="A0ABD3QYW1"/>
<feature type="region of interest" description="Disordered" evidence="1">
    <location>
        <begin position="1"/>
        <end position="30"/>
    </location>
</feature>
<sequence>MMEMSSNLSDDAENNLPLILTPTNSSNNNPLRARNGTSDIHRRHPHISNFNAAPDHADAHVELTVERNNSKYTKREAQTRTIITSFLSRRWNHRMLFLILPLLSFIIGFFWMWNRLDYASSNMQHSHLRHDEAAAAVGGYTHDRVEKHPREKRHKQSHDREKSVHAIGMTVWKTFIEEDGSKKSYLGEITSHDDITGLYTVVYEDGDKEDMSHEQISELIKIGREKDVKSTSEIIGKKQIPNPQLTTDDNRAKENQSLVKDSGHFAIDTTIWKTFTEDDGSKKAYLGIIRSYDVNTGLYTVYFDDDEEEELSHDEVSMLIQKGKEADIDEQESVDESKLKTTYSDYNSQKNAAVVEDDQMQNNRYTIQLQGWNNHLPFRSFPLSTSIMKQTKRVDPDYGDIAYESIPKDTQFARSIIYDQYMHTAPAPGGFDPNSLIETPLEKKRRKSIRRHPLHRAEEFDIKGEDVHVSQLEIFFDDDRVRIADHNSDEDDDKSRGDDDESVDEKESQIGACRAMEWEYGYYPTCNEFHSIDLSRPFDDPKEVDRPRPENSMMKINYINHGHYRDVFIVEDNPWIWPNEYKNEHLNKPNVSYGVLSEDKVADRIAKAYRSAVLKTFNWERKLDDEHREMVNIEAVVMERLRKSPRIMDIYGHCGYSVTAEVVPIEFEEVVIFEEGYQSRKAVEKRNRNGLRPYNNFTAEEKLGFALTMAESLADLHGFADGVIVHDDVQLCQWLRLPDGTMKLGDFNRASIMEYDVVNEKYCKFNNGEAFGNYRAPEEFAAKDLDEKIDVFSFGNNIYAMLTGLWGFYDIEDDGTTQDELIDGKLPYIDPRWKERSYIERRLVELMEKCWIFDPAERVDIFYAVEFLRETVRENNKLKQQISK</sequence>
<proteinExistence type="predicted"/>
<dbReference type="Gene3D" id="1.10.510.10">
    <property type="entry name" value="Transferase(Phosphotransferase) domain 1"/>
    <property type="match status" value="1"/>
</dbReference>
<dbReference type="Gene3D" id="2.30.30.140">
    <property type="match status" value="1"/>
</dbReference>
<accession>A0ABD3QYW1</accession>
<evidence type="ECO:0000256" key="2">
    <source>
        <dbReference type="SAM" id="Phobius"/>
    </source>
</evidence>
<organism evidence="4 5">
    <name type="scientific">Cyclotella atomus</name>
    <dbReference type="NCBI Taxonomy" id="382360"/>
    <lineage>
        <taxon>Eukaryota</taxon>
        <taxon>Sar</taxon>
        <taxon>Stramenopiles</taxon>
        <taxon>Ochrophyta</taxon>
        <taxon>Bacillariophyta</taxon>
        <taxon>Coscinodiscophyceae</taxon>
        <taxon>Thalassiosirophycidae</taxon>
        <taxon>Stephanodiscales</taxon>
        <taxon>Stephanodiscaceae</taxon>
        <taxon>Cyclotella</taxon>
    </lineage>
</organism>
<dbReference type="PROSITE" id="PS50011">
    <property type="entry name" value="PROTEIN_KINASE_DOM"/>
    <property type="match status" value="1"/>
</dbReference>
<keyword evidence="5" id="KW-1185">Reference proteome</keyword>
<dbReference type="PANTHER" id="PTHR37384:SF1">
    <property type="entry name" value="OS01G0835600 PROTEIN"/>
    <property type="match status" value="1"/>
</dbReference>
<feature type="domain" description="Protein kinase" evidence="3">
    <location>
        <begin position="553"/>
        <end position="872"/>
    </location>
</feature>